<dbReference type="RefSeq" id="WP_407031011.1">
    <property type="nucleotide sequence ID" value="NZ_JAQGEF010000007.1"/>
</dbReference>
<accession>A0ABT4UIS1</accession>
<gene>
    <name evidence="1" type="ORF">O3P16_07690</name>
</gene>
<organism evidence="1 2">
    <name type="scientific">Polluticaenibacter yanchengensis</name>
    <dbReference type="NCBI Taxonomy" id="3014562"/>
    <lineage>
        <taxon>Bacteria</taxon>
        <taxon>Pseudomonadati</taxon>
        <taxon>Bacteroidota</taxon>
        <taxon>Chitinophagia</taxon>
        <taxon>Chitinophagales</taxon>
        <taxon>Chitinophagaceae</taxon>
        <taxon>Polluticaenibacter</taxon>
    </lineage>
</organism>
<dbReference type="Proteomes" id="UP001210231">
    <property type="component" value="Unassembled WGS sequence"/>
</dbReference>
<reference evidence="1 2" key="1">
    <citation type="submission" date="2022-12" db="EMBL/GenBank/DDBJ databases">
        <title>Chitinophagaceae gen. sp. nov., a new member of the family Chitinophagaceae, isolated from soil in a chemical factory.</title>
        <authorList>
            <person name="Ke Z."/>
        </authorList>
    </citation>
    <scope>NUCLEOTIDE SEQUENCE [LARGE SCALE GENOMIC DNA]</scope>
    <source>
        <strain evidence="1 2">LY-5</strain>
    </source>
</reference>
<evidence type="ECO:0000313" key="1">
    <source>
        <dbReference type="EMBL" id="MDA3614685.1"/>
    </source>
</evidence>
<sequence>MEKTIFNTCVEVKSQQECDEWKRIADDFGFYSENDFEYTPGSHFGLSDVNFEIGIFKSCPEEYVSKQEYLNLMEEFAQRPRPFSIEIKRWADLILDSNGGEVYCGVIMLYNSTSDKIIERMNSVRLPNK</sequence>
<keyword evidence="2" id="KW-1185">Reference proteome</keyword>
<proteinExistence type="predicted"/>
<protein>
    <submittedName>
        <fullName evidence="1">Uncharacterized protein</fullName>
    </submittedName>
</protein>
<comment type="caution">
    <text evidence="1">The sequence shown here is derived from an EMBL/GenBank/DDBJ whole genome shotgun (WGS) entry which is preliminary data.</text>
</comment>
<dbReference type="EMBL" id="JAQGEF010000007">
    <property type="protein sequence ID" value="MDA3614685.1"/>
    <property type="molecule type" value="Genomic_DNA"/>
</dbReference>
<name>A0ABT4UIS1_9BACT</name>
<evidence type="ECO:0000313" key="2">
    <source>
        <dbReference type="Proteomes" id="UP001210231"/>
    </source>
</evidence>